<keyword evidence="3" id="KW-0418">Kinase</keyword>
<evidence type="ECO:0000313" key="7">
    <source>
        <dbReference type="EMBL" id="GIQ83991.1"/>
    </source>
</evidence>
<comment type="similarity">
    <text evidence="5">Belongs to the protein kinase superfamily. Ser/Thr protein kinase family. GCN2 subfamily.</text>
</comment>
<dbReference type="PANTHER" id="PTHR11042">
    <property type="entry name" value="EUKARYOTIC TRANSLATION INITIATION FACTOR 2-ALPHA KINASE EIF2-ALPHA KINASE -RELATED"/>
    <property type="match status" value="1"/>
</dbReference>
<keyword evidence="1" id="KW-0808">Transferase</keyword>
<evidence type="ECO:0000256" key="1">
    <source>
        <dbReference type="ARBA" id="ARBA00022679"/>
    </source>
</evidence>
<dbReference type="InterPro" id="IPR008271">
    <property type="entry name" value="Ser/Thr_kinase_AS"/>
</dbReference>
<dbReference type="SUPFAM" id="SSF56112">
    <property type="entry name" value="Protein kinase-like (PK-like)"/>
    <property type="match status" value="1"/>
</dbReference>
<feature type="domain" description="Protein kinase" evidence="6">
    <location>
        <begin position="1"/>
        <end position="195"/>
    </location>
</feature>
<keyword evidence="4" id="KW-0067">ATP-binding</keyword>
<dbReference type="Gene3D" id="1.10.510.10">
    <property type="entry name" value="Transferase(Phosphotransferase) domain 1"/>
    <property type="match status" value="1"/>
</dbReference>
<dbReference type="GO" id="GO:0005634">
    <property type="term" value="C:nucleus"/>
    <property type="evidence" value="ECO:0007669"/>
    <property type="project" value="TreeGrafter"/>
</dbReference>
<evidence type="ECO:0000256" key="5">
    <source>
        <dbReference type="ARBA" id="ARBA00037982"/>
    </source>
</evidence>
<gene>
    <name evidence="7" type="ORF">KIPB_005402</name>
</gene>
<dbReference type="AlphaFoldDB" id="A0A9K3CWM1"/>
<keyword evidence="2" id="KW-0547">Nucleotide-binding</keyword>
<dbReference type="EMBL" id="BDIP01001261">
    <property type="protein sequence ID" value="GIQ83991.1"/>
    <property type="molecule type" value="Genomic_DNA"/>
</dbReference>
<dbReference type="InterPro" id="IPR011009">
    <property type="entry name" value="Kinase-like_dom_sf"/>
</dbReference>
<dbReference type="InterPro" id="IPR000719">
    <property type="entry name" value="Prot_kinase_dom"/>
</dbReference>
<dbReference type="SMART" id="SM00220">
    <property type="entry name" value="S_TKc"/>
    <property type="match status" value="1"/>
</dbReference>
<keyword evidence="8" id="KW-1185">Reference proteome</keyword>
<organism evidence="7 8">
    <name type="scientific">Kipferlia bialata</name>
    <dbReference type="NCBI Taxonomy" id="797122"/>
    <lineage>
        <taxon>Eukaryota</taxon>
        <taxon>Metamonada</taxon>
        <taxon>Carpediemonas-like organisms</taxon>
        <taxon>Kipferlia</taxon>
    </lineage>
</organism>
<proteinExistence type="inferred from homology"/>
<dbReference type="InterPro" id="IPR050339">
    <property type="entry name" value="CC_SR_Kinase"/>
</dbReference>
<evidence type="ECO:0000256" key="3">
    <source>
        <dbReference type="ARBA" id="ARBA00022777"/>
    </source>
</evidence>
<dbReference type="OrthoDB" id="68483at2759"/>
<reference evidence="7 8" key="1">
    <citation type="journal article" date="2018" name="PLoS ONE">
        <title>The draft genome of Kipferlia bialata reveals reductive genome evolution in fornicate parasites.</title>
        <authorList>
            <person name="Tanifuji G."/>
            <person name="Takabayashi S."/>
            <person name="Kume K."/>
            <person name="Takagi M."/>
            <person name="Nakayama T."/>
            <person name="Kamikawa R."/>
            <person name="Inagaki Y."/>
            <person name="Hashimoto T."/>
        </authorList>
    </citation>
    <scope>NUCLEOTIDE SEQUENCE [LARGE SCALE GENOMIC DNA]</scope>
    <source>
        <strain evidence="7">NY0173</strain>
    </source>
</reference>
<evidence type="ECO:0000256" key="2">
    <source>
        <dbReference type="ARBA" id="ARBA00022741"/>
    </source>
</evidence>
<evidence type="ECO:0000313" key="8">
    <source>
        <dbReference type="Proteomes" id="UP000265618"/>
    </source>
</evidence>
<evidence type="ECO:0000256" key="4">
    <source>
        <dbReference type="ARBA" id="ARBA00022840"/>
    </source>
</evidence>
<evidence type="ECO:0000259" key="6">
    <source>
        <dbReference type="PROSITE" id="PS50011"/>
    </source>
</evidence>
<name>A0A9K3CWM1_9EUKA</name>
<dbReference type="Pfam" id="PF00069">
    <property type="entry name" value="Pkinase"/>
    <property type="match status" value="1"/>
</dbReference>
<dbReference type="GO" id="GO:0005737">
    <property type="term" value="C:cytoplasm"/>
    <property type="evidence" value="ECO:0007669"/>
    <property type="project" value="TreeGrafter"/>
</dbReference>
<dbReference type="GO" id="GO:0005524">
    <property type="term" value="F:ATP binding"/>
    <property type="evidence" value="ECO:0007669"/>
    <property type="project" value="UniProtKB-KW"/>
</dbReference>
<dbReference type="Proteomes" id="UP000265618">
    <property type="component" value="Unassembled WGS sequence"/>
</dbReference>
<sequence>MELCQGNNLLQYTSRAGGDLPHLQDDVVLNGLLKITRDILTGLQFLHERNVIHRDLKPENIMMHRGEDEKQTRHCTVVDLGLCRVDEGVHLKKTEDTGTPLYRAPEQFSGLRQHYSTGIDVWALGITLTQLVTPTCVLNSPSTLDELKSTLGGKRVRRLTDKEAVTPGYAALYDPALRPTCTQLLEQLDVIEEAIANNTTELLPKSLPIAAPEEAPLPKSYIVSHGVFSSNHHLNAVDALLHGSESDAGPIAVITRSQGSLKKQVVGSIEVPLRESGPAIEAAVGEGVSMSAVQVIVVYKTKLEALSKVMGRDLTQSLADVYWNMYQGKATYQQIEDTPVVYYGPVRSAEKVPFAKLISSCRDSALNMVGKMIAAV</sequence>
<comment type="caution">
    <text evidence="7">The sequence shown here is derived from an EMBL/GenBank/DDBJ whole genome shotgun (WGS) entry which is preliminary data.</text>
</comment>
<accession>A0A9K3CWM1</accession>
<dbReference type="PROSITE" id="PS00108">
    <property type="entry name" value="PROTEIN_KINASE_ST"/>
    <property type="match status" value="1"/>
</dbReference>
<dbReference type="GO" id="GO:0004672">
    <property type="term" value="F:protein kinase activity"/>
    <property type="evidence" value="ECO:0007669"/>
    <property type="project" value="InterPro"/>
</dbReference>
<dbReference type="PROSITE" id="PS50011">
    <property type="entry name" value="PROTEIN_KINASE_DOM"/>
    <property type="match status" value="1"/>
</dbReference>
<protein>
    <recommendedName>
        <fullName evidence="6">Protein kinase domain-containing protein</fullName>
    </recommendedName>
</protein>